<dbReference type="PANTHER" id="PTHR47706">
    <property type="entry name" value="NMRA-LIKE FAMILY PROTEIN"/>
    <property type="match status" value="1"/>
</dbReference>
<dbReference type="InterPro" id="IPR036291">
    <property type="entry name" value="NAD(P)-bd_dom_sf"/>
</dbReference>
<evidence type="ECO:0000256" key="2">
    <source>
        <dbReference type="ARBA" id="ARBA00023002"/>
    </source>
</evidence>
<dbReference type="SUPFAM" id="SSF51735">
    <property type="entry name" value="NAD(P)-binding Rossmann-fold domains"/>
    <property type="match status" value="1"/>
</dbReference>
<keyword evidence="5" id="KW-1185">Reference proteome</keyword>
<dbReference type="Gene3D" id="3.40.50.720">
    <property type="entry name" value="NAD(P)-binding Rossmann-like Domain"/>
    <property type="match status" value="1"/>
</dbReference>
<proteinExistence type="predicted"/>
<evidence type="ECO:0000313" key="4">
    <source>
        <dbReference type="EMBL" id="CAK5266029.1"/>
    </source>
</evidence>
<evidence type="ECO:0000256" key="1">
    <source>
        <dbReference type="ARBA" id="ARBA00022857"/>
    </source>
</evidence>
<reference evidence="4" key="1">
    <citation type="submission" date="2023-11" db="EMBL/GenBank/DDBJ databases">
        <authorList>
            <person name="De Vega J J."/>
            <person name="De Vega J J."/>
        </authorList>
    </citation>
    <scope>NUCLEOTIDE SEQUENCE</scope>
</reference>
<dbReference type="PANTHER" id="PTHR47706:SF9">
    <property type="entry name" value="NMRA-LIKE DOMAIN-CONTAINING PROTEIN-RELATED"/>
    <property type="match status" value="1"/>
</dbReference>
<comment type="caution">
    <text evidence="4">The sequence shown here is derived from an EMBL/GenBank/DDBJ whole genome shotgun (WGS) entry which is preliminary data.</text>
</comment>
<sequence length="298" mass="31113">MSPTYSSFAVLGAGAVGGPILAALAAQPSAKVILLSRSVSKSVPANVQLVQIPSYDDVPAVTAALRAHNVEVIVSTLSTVALPAQLSIADAAKQAGVKLLVPSEFGLSTERDTEGPLAEKNRIIEKLQSIGVPYLRIFVSDSVPSLASDPDVNLQTGLLIEFVPWAVNYSAEAKKLYVVGKSEGPVSVVSVDDVGGYLAHILTHQPTSVLKNQILRIEGDRIPGYRSLGSLFGAEVVTVEAMEGELSGLKDMLMALADQGLATTGCGVEGVPEAEASKSGNALWAGHQWKTVKDVFGL</sequence>
<dbReference type="EMBL" id="CAVNYO010000105">
    <property type="protein sequence ID" value="CAK5266029.1"/>
    <property type="molecule type" value="Genomic_DNA"/>
</dbReference>
<evidence type="ECO:0000313" key="5">
    <source>
        <dbReference type="Proteomes" id="UP001295794"/>
    </source>
</evidence>
<dbReference type="GO" id="GO:0016491">
    <property type="term" value="F:oxidoreductase activity"/>
    <property type="evidence" value="ECO:0007669"/>
    <property type="project" value="UniProtKB-KW"/>
</dbReference>
<dbReference type="AlphaFoldDB" id="A0AAD2H0R3"/>
<accession>A0AAD2H0R3</accession>
<dbReference type="Proteomes" id="UP001295794">
    <property type="component" value="Unassembled WGS sequence"/>
</dbReference>
<gene>
    <name evidence="4" type="ORF">MYCIT1_LOCUS7497</name>
</gene>
<dbReference type="Pfam" id="PF05368">
    <property type="entry name" value="NmrA"/>
    <property type="match status" value="1"/>
</dbReference>
<feature type="domain" description="NmrA-like" evidence="3">
    <location>
        <begin position="9"/>
        <end position="216"/>
    </location>
</feature>
<organism evidence="4 5">
    <name type="scientific">Mycena citricolor</name>
    <dbReference type="NCBI Taxonomy" id="2018698"/>
    <lineage>
        <taxon>Eukaryota</taxon>
        <taxon>Fungi</taxon>
        <taxon>Dikarya</taxon>
        <taxon>Basidiomycota</taxon>
        <taxon>Agaricomycotina</taxon>
        <taxon>Agaricomycetes</taxon>
        <taxon>Agaricomycetidae</taxon>
        <taxon>Agaricales</taxon>
        <taxon>Marasmiineae</taxon>
        <taxon>Mycenaceae</taxon>
        <taxon>Mycena</taxon>
    </lineage>
</organism>
<dbReference type="InterPro" id="IPR008030">
    <property type="entry name" value="NmrA-like"/>
</dbReference>
<dbReference type="InterPro" id="IPR051609">
    <property type="entry name" value="NmrA/Isoflavone_reductase-like"/>
</dbReference>
<protein>
    <recommendedName>
        <fullName evidence="3">NmrA-like domain-containing protein</fullName>
    </recommendedName>
</protein>
<name>A0AAD2H0R3_9AGAR</name>
<evidence type="ECO:0000259" key="3">
    <source>
        <dbReference type="Pfam" id="PF05368"/>
    </source>
</evidence>
<keyword evidence="2" id="KW-0560">Oxidoreductase</keyword>
<keyword evidence="1" id="KW-0521">NADP</keyword>